<protein>
    <submittedName>
        <fullName evidence="3">DUF4185 domain-containing protein</fullName>
    </submittedName>
</protein>
<dbReference type="Proteomes" id="UP001221686">
    <property type="component" value="Unassembled WGS sequence"/>
</dbReference>
<organism evidence="3 4">
    <name type="scientific">Nannocystis bainbridge</name>
    <dbReference type="NCBI Taxonomy" id="2995303"/>
    <lineage>
        <taxon>Bacteria</taxon>
        <taxon>Pseudomonadati</taxon>
        <taxon>Myxococcota</taxon>
        <taxon>Polyangia</taxon>
        <taxon>Nannocystales</taxon>
        <taxon>Nannocystaceae</taxon>
        <taxon>Nannocystis</taxon>
    </lineage>
</organism>
<dbReference type="InterPro" id="IPR025442">
    <property type="entry name" value="DUF4185"/>
</dbReference>
<dbReference type="EMBL" id="JAQNDL010000001">
    <property type="protein sequence ID" value="MDC0717389.1"/>
    <property type="molecule type" value="Genomic_DNA"/>
</dbReference>
<feature type="domain" description="DUF4185" evidence="2">
    <location>
        <begin position="681"/>
        <end position="792"/>
    </location>
</feature>
<dbReference type="Pfam" id="PF13810">
    <property type="entry name" value="DUF4185"/>
    <property type="match status" value="1"/>
</dbReference>
<comment type="caution">
    <text evidence="3">The sequence shown here is derived from an EMBL/GenBank/DDBJ whole genome shotgun (WGS) entry which is preliminary data.</text>
</comment>
<accession>A0ABT5DUS7</accession>
<feature type="region of interest" description="Disordered" evidence="1">
    <location>
        <begin position="409"/>
        <end position="465"/>
    </location>
</feature>
<evidence type="ECO:0000256" key="1">
    <source>
        <dbReference type="SAM" id="MobiDB-lite"/>
    </source>
</evidence>
<reference evidence="3 4" key="1">
    <citation type="submission" date="2022-11" db="EMBL/GenBank/DDBJ databases">
        <title>Minimal conservation of predation-associated metabolite biosynthetic gene clusters underscores biosynthetic potential of Myxococcota including descriptions for ten novel species: Archangium lansinium sp. nov., Myxococcus landrumus sp. nov., Nannocystis bai.</title>
        <authorList>
            <person name="Ahearne A."/>
            <person name="Stevens C."/>
            <person name="Dowd S."/>
        </authorList>
    </citation>
    <scope>NUCLEOTIDE SEQUENCE [LARGE SCALE GENOMIC DNA]</scope>
    <source>
        <strain evidence="3 4">BB15-2</strain>
    </source>
</reference>
<dbReference type="NCBIfam" id="TIGR03901">
    <property type="entry name" value="MYXO-CTERM"/>
    <property type="match status" value="1"/>
</dbReference>
<gene>
    <name evidence="3" type="ORF">POL25_10830</name>
</gene>
<keyword evidence="4" id="KW-1185">Reference proteome</keyword>
<dbReference type="RefSeq" id="WP_272085876.1">
    <property type="nucleotide sequence ID" value="NZ_JAQNDL010000001.1"/>
</dbReference>
<feature type="compositionally biased region" description="Low complexity" evidence="1">
    <location>
        <begin position="452"/>
        <end position="462"/>
    </location>
</feature>
<sequence>MGRVWLMASCAVVFTACDPPEMISERGDFRLSVDDLDLRGDYLADTYWEAPYLVLTGTRICPQLACDACPDAATCDDAGVHASGPVTADGGCFVAAAPGEVVWTVDATCGAPGQPPDRVTMRVVDPAEVEARAAPWLDGMVMRHAVRDNPIVTTFGADWLESLPRELKLVAGQQLEVGVNLFERGTRHVVARQSEPAEVTWTTTRGRPPITYPSEHLAIVTFEGTEAEATFNFAGHSWPLARITGVAADTVTSLELAGAYLVLEDSDAPLIGRTSVPFGARAVARDAGDDLVFGLPVTWSVAGGDIAYIPELTQPEQIVLADDCVAPEEREGPRELVLRGSLGDMSASLEFSWAGTREVTPLNFVPVDSDWQPPATCLAAEGCGCRSTEPGAPALLLLGLLGLGRRRRSAARSGMRERTDCNGEPSGPTPPPASAERPTPSARSGMFKRSGHGAAPAGPASGLRERGLASAGCSDMFKKAWRKGHARSGMLAGTCLVMLAGCGVPPALQVAEALPLGDLPLRDGGPAVEQGGHSVGLGSRALWGFRVTTDVGSPSQDVTAAAVTDDLDARDGLHPFAIPAAVDPEFLPYAAGEARYGLAYDDGACLASYDCPRVSLWPGPMVHDHARQRVLIFYRKVIQFEDNADNQHVGSSIAVWRDDLAGRPVRPAVAEGSAEPTLLFGADELPVAAALSVGDHLYAFTCGGRRGACNLMRAPLAHALERGAWRHYTGAGWSASARRASAVFAGAGAMSVHWSDHAGAFVAVYADRDEPVVVLRTAPQLEGPWSEAAELYRPPALQGAPPIQDALLHPELAQAGGAVDYLTYYEGPAWSELDPGGALKLVEIHWE</sequence>
<dbReference type="PROSITE" id="PS51257">
    <property type="entry name" value="PROKAR_LIPOPROTEIN"/>
    <property type="match status" value="1"/>
</dbReference>
<proteinExistence type="predicted"/>
<dbReference type="InterPro" id="IPR024038">
    <property type="entry name" value="MYXO-CTERM"/>
</dbReference>
<evidence type="ECO:0000259" key="2">
    <source>
        <dbReference type="Pfam" id="PF13810"/>
    </source>
</evidence>
<name>A0ABT5DUS7_9BACT</name>
<evidence type="ECO:0000313" key="4">
    <source>
        <dbReference type="Proteomes" id="UP001221686"/>
    </source>
</evidence>
<evidence type="ECO:0000313" key="3">
    <source>
        <dbReference type="EMBL" id="MDC0717389.1"/>
    </source>
</evidence>